<dbReference type="InterPro" id="IPR001965">
    <property type="entry name" value="Znf_PHD"/>
</dbReference>
<dbReference type="PROSITE" id="PS01359">
    <property type="entry name" value="ZF_PHD_1"/>
    <property type="match status" value="1"/>
</dbReference>
<sequence>MRVFTMDMTLDRSSESKCCVCLEEVDYRGTAMIQCARCAISVHVKCYGVSVPSDCSTWHCEACRYMLTPDDRPRMQPYCVVCPVEGGALRQTNQNGVWCHVLCMNWIPELSHSLTGAMDETLDIRTLDKSRETLKCLVCGQRGGCIQCISGRCARAFHVVCAMRCPSDVIFTGYNNENQQVYHCKTHLSDIATFKYEMVDKSWRESPLLDKFRKADPESSGKCRVCQNKVPPINLERHEAQCLVGWLAREELQLRRKKMTELGVTPAVIDYGFGKDKPSTPSKNSKNRKQGPVMRPCPQCGEAVRETHMMGHMRNRCTKSRDANPRAKNPGKMKRKQSKTTMMSSDGADSVQDMSPAQDLSDVLFATWPGQNAGSLLDSSNFWRILGTNFFNSKVLLKKRMEPLCKNLCGAKLEDIGNFTEKRTNHDTLNCADVVLFERVGDTNDKLSLKSVVHRCDFVMRSSRTRCMDDLHAQLLMTIGHREPSEEPESSSSSDGFRVVFQNTSGDVADCRFGLQLRRNGEIVPPVDEAVSEVWSRFHHDNVSTLNGAELETQKLPLKQGDDLWMALRDIDLVDSSKTIDGVEALTADRDEVTPEINLLIDKLREQMHQNRYRMRSLCRKTQMRDQYEDIFQRHKTITEDYYSEFALWKVLCKSLVVGYNEFWRPRIEDVSPTEKASDDDKKSGDDGEEEPVDDGTCVVCFDGQSPESNPIIFCDRCDLAIHQRCYGIQRVPSSNFYCDRCRLEDEGRDPAAEVYCQLCPLRDGAFKRTIDGKWVHVVCALWCPGVWIGDLRNLADIKLVDAAHTTRFIDTVAEVNALIAGSKDQEKTQVQSKPACRIEHGSLCSYCKVTCGRTIRCSHPGCSVSYHPLCGWFEGLPMTVAISENGFVYCGGGAGLTFKMSCADHLPRECTTDMVEAQRKNRCRFRIDSFFVTQSKKEKIGERSITPVADNEPDLLEQWTDRELCSSCFEYPSPTPANLKDFTQLNRRQLMMRCQYCSTYIHPACCLSEIDEVSDLFQSNWICERCTQVGKKASPCVVCDRSADYLMPCVNPTSPGHPTTPPTSNNGIQRNGQATGGTVVDSQVAATSTSARWIHAFCAKMCKVKISRRHHMLCATAPAIANETSGRCDICQQRGRNLASCGSCPKRFHPTCAARKRYFINRSGKTDWKFYCSTHPPSDAAYDELLQSWFTGETLAHLQELRHVLERGRMIIEMARQRDRQKKRMLNLCSLKKMELTMEMILKKRPTATMKDMFATITGEALMDVPKRPPPPKPSKKRARRDEDEDGSESADEEAARETRRTSLRSTETNKRPSEQPVELSTPQKRRRSRTDEDTESVETPTRRSTRRTPGSAAKEEPSVPVAREPRRASRQLTMLDAFSGSEPKGRGRTDQGITKKRLVDALLKTTVEEDFDEYVEEAFPELCEDI</sequence>
<dbReference type="SMART" id="SM00249">
    <property type="entry name" value="PHD"/>
    <property type="match status" value="6"/>
</dbReference>
<dbReference type="OrthoDB" id="308383at2759"/>
<dbReference type="EMBL" id="SPLM01000144">
    <property type="protein sequence ID" value="TMW57035.1"/>
    <property type="molecule type" value="Genomic_DNA"/>
</dbReference>
<evidence type="ECO:0000259" key="6">
    <source>
        <dbReference type="PROSITE" id="PS50016"/>
    </source>
</evidence>
<dbReference type="Proteomes" id="UP000794436">
    <property type="component" value="Unassembled WGS sequence"/>
</dbReference>
<reference evidence="9" key="1">
    <citation type="submission" date="2019-03" db="EMBL/GenBank/DDBJ databases">
        <title>Long read genome sequence of the mycoparasitic Pythium oligandrum ATCC 38472 isolated from sugarbeet rhizosphere.</title>
        <authorList>
            <person name="Gaulin E."/>
        </authorList>
    </citation>
    <scope>NUCLEOTIDE SEQUENCE</scope>
    <source>
        <strain evidence="9">ATCC 38472_TT</strain>
    </source>
</reference>
<dbReference type="InterPro" id="IPR050701">
    <property type="entry name" value="Histone_Mod_Regulator"/>
</dbReference>
<dbReference type="CDD" id="cd15492">
    <property type="entry name" value="PHD_BRPF_JADE_like"/>
    <property type="match status" value="1"/>
</dbReference>
<feature type="region of interest" description="Disordered" evidence="5">
    <location>
        <begin position="314"/>
        <end position="353"/>
    </location>
</feature>
<evidence type="ECO:0000256" key="2">
    <source>
        <dbReference type="ARBA" id="ARBA00022771"/>
    </source>
</evidence>
<dbReference type="InterPro" id="IPR011011">
    <property type="entry name" value="Znf_FYVE_PHD"/>
</dbReference>
<dbReference type="PROSITE" id="PS51805">
    <property type="entry name" value="EPHD"/>
    <property type="match status" value="2"/>
</dbReference>
<comment type="caution">
    <text evidence="9">The sequence shown here is derived from an EMBL/GenBank/DDBJ whole genome shotgun (WGS) entry which is preliminary data.</text>
</comment>
<evidence type="ECO:0000313" key="10">
    <source>
        <dbReference type="Proteomes" id="UP000794436"/>
    </source>
</evidence>
<feature type="domain" description="Phorbol-ester/DAG-type" evidence="7">
    <location>
        <begin position="1"/>
        <end position="55"/>
    </location>
</feature>
<dbReference type="InterPro" id="IPR013083">
    <property type="entry name" value="Znf_RING/FYVE/PHD"/>
</dbReference>
<keyword evidence="3" id="KW-0862">Zinc</keyword>
<dbReference type="InterPro" id="IPR002219">
    <property type="entry name" value="PKC_DAG/PE"/>
</dbReference>
<feature type="domain" description="PHD-type" evidence="8">
    <location>
        <begin position="76"/>
        <end position="188"/>
    </location>
</feature>
<evidence type="ECO:0000313" key="9">
    <source>
        <dbReference type="EMBL" id="TMW57035.1"/>
    </source>
</evidence>
<evidence type="ECO:0000256" key="4">
    <source>
        <dbReference type="PROSITE-ProRule" id="PRU00146"/>
    </source>
</evidence>
<dbReference type="PANTHER" id="PTHR13793:SF107">
    <property type="entry name" value="BROMODOMAIN-CONTAINING PROTEIN HOMOLOG"/>
    <property type="match status" value="1"/>
</dbReference>
<evidence type="ECO:0000256" key="5">
    <source>
        <dbReference type="SAM" id="MobiDB-lite"/>
    </source>
</evidence>
<evidence type="ECO:0000256" key="1">
    <source>
        <dbReference type="ARBA" id="ARBA00022723"/>
    </source>
</evidence>
<feature type="compositionally biased region" description="Acidic residues" evidence="5">
    <location>
        <begin position="1284"/>
        <end position="1294"/>
    </location>
</feature>
<dbReference type="PANTHER" id="PTHR13793">
    <property type="entry name" value="PHD FINGER PROTEINS"/>
    <property type="match status" value="1"/>
</dbReference>
<keyword evidence="10" id="KW-1185">Reference proteome</keyword>
<accession>A0A8K1C640</accession>
<feature type="compositionally biased region" description="Basic and acidic residues" evidence="5">
    <location>
        <begin position="676"/>
        <end position="686"/>
    </location>
</feature>
<proteinExistence type="predicted"/>
<evidence type="ECO:0000259" key="7">
    <source>
        <dbReference type="PROSITE" id="PS50081"/>
    </source>
</evidence>
<evidence type="ECO:0000259" key="8">
    <source>
        <dbReference type="PROSITE" id="PS51805"/>
    </source>
</evidence>
<dbReference type="GO" id="GO:0008270">
    <property type="term" value="F:zinc ion binding"/>
    <property type="evidence" value="ECO:0007669"/>
    <property type="project" value="UniProtKB-KW"/>
</dbReference>
<dbReference type="InterPro" id="IPR034732">
    <property type="entry name" value="EPHD"/>
</dbReference>
<dbReference type="CDD" id="cd15571">
    <property type="entry name" value="ePHD"/>
    <property type="match status" value="2"/>
</dbReference>
<dbReference type="InterPro" id="IPR019786">
    <property type="entry name" value="Zinc_finger_PHD-type_CS"/>
</dbReference>
<feature type="compositionally biased region" description="Low complexity" evidence="5">
    <location>
        <begin position="1056"/>
        <end position="1068"/>
    </location>
</feature>
<dbReference type="InterPro" id="IPR019787">
    <property type="entry name" value="Znf_PHD-finger"/>
</dbReference>
<organism evidence="9 10">
    <name type="scientific">Pythium oligandrum</name>
    <name type="common">Mycoparasitic fungus</name>
    <dbReference type="NCBI Taxonomy" id="41045"/>
    <lineage>
        <taxon>Eukaryota</taxon>
        <taxon>Sar</taxon>
        <taxon>Stramenopiles</taxon>
        <taxon>Oomycota</taxon>
        <taxon>Peronosporomycetes</taxon>
        <taxon>Pythiales</taxon>
        <taxon>Pythiaceae</taxon>
        <taxon>Pythium</taxon>
    </lineage>
</organism>
<dbReference type="Pfam" id="PF13771">
    <property type="entry name" value="zf-HC5HC2H"/>
    <property type="match status" value="1"/>
</dbReference>
<dbReference type="Pfam" id="PF13832">
    <property type="entry name" value="zf-HC5HC2H_2"/>
    <property type="match status" value="3"/>
</dbReference>
<feature type="region of interest" description="Disordered" evidence="5">
    <location>
        <begin position="273"/>
        <end position="296"/>
    </location>
</feature>
<keyword evidence="2 4" id="KW-0863">Zinc-finger</keyword>
<feature type="compositionally biased region" description="Basic residues" evidence="5">
    <location>
        <begin position="329"/>
        <end position="338"/>
    </location>
</feature>
<evidence type="ECO:0000256" key="3">
    <source>
        <dbReference type="ARBA" id="ARBA00022833"/>
    </source>
</evidence>
<feature type="domain" description="PHD-type" evidence="6">
    <location>
        <begin position="695"/>
        <end position="745"/>
    </location>
</feature>
<dbReference type="Gene3D" id="3.30.40.10">
    <property type="entry name" value="Zinc/RING finger domain, C3HC4 (zinc finger)"/>
    <property type="match status" value="5"/>
</dbReference>
<dbReference type="SUPFAM" id="SSF57903">
    <property type="entry name" value="FYVE/PHD zinc finger"/>
    <property type="match status" value="3"/>
</dbReference>
<feature type="domain" description="PHD-type" evidence="8">
    <location>
        <begin position="754"/>
        <end position="895"/>
    </location>
</feature>
<feature type="region of interest" description="Disordered" evidence="5">
    <location>
        <begin position="671"/>
        <end position="693"/>
    </location>
</feature>
<dbReference type="Pfam" id="PF13831">
    <property type="entry name" value="PHD_2"/>
    <property type="match status" value="2"/>
</dbReference>
<dbReference type="GO" id="GO:0006357">
    <property type="term" value="P:regulation of transcription by RNA polymerase II"/>
    <property type="evidence" value="ECO:0007669"/>
    <property type="project" value="TreeGrafter"/>
</dbReference>
<gene>
    <name evidence="9" type="ORF">Poli38472_002960</name>
</gene>
<keyword evidence="1" id="KW-0479">Metal-binding</keyword>
<protein>
    <submittedName>
        <fullName evidence="9">Uncharacterized protein</fullName>
    </submittedName>
</protein>
<feature type="domain" description="PHD-type" evidence="6">
    <location>
        <begin position="15"/>
        <end position="66"/>
    </location>
</feature>
<feature type="compositionally biased region" description="Basic and acidic residues" evidence="5">
    <location>
        <begin position="1355"/>
        <end position="1369"/>
    </location>
</feature>
<dbReference type="PROSITE" id="PS50016">
    <property type="entry name" value="ZF_PHD_2"/>
    <property type="match status" value="2"/>
</dbReference>
<dbReference type="PROSITE" id="PS50081">
    <property type="entry name" value="ZF_DAG_PE_2"/>
    <property type="match status" value="1"/>
</dbReference>
<feature type="region of interest" description="Disordered" evidence="5">
    <location>
        <begin position="1056"/>
        <end position="1077"/>
    </location>
</feature>
<name>A0A8K1C640_PYTOL</name>
<feature type="region of interest" description="Disordered" evidence="5">
    <location>
        <begin position="1261"/>
        <end position="1394"/>
    </location>
</feature>